<sequence length="116" mass="12847">VGRAIERGVKWLATEQNATSGLWGDEEYPAITGLSLRAIHGDPARKNGDKYSAVLDKGYSFILSKTQSDGGIYGKGLASYNTSICLMALLQRKKPEYKPVILKARNFLINQQHDFD</sequence>
<gene>
    <name evidence="1" type="ORF">METZ01_LOCUS336053</name>
</gene>
<dbReference type="SUPFAM" id="SSF48239">
    <property type="entry name" value="Terpenoid cyclases/Protein prenyltransferases"/>
    <property type="match status" value="1"/>
</dbReference>
<dbReference type="EMBL" id="UINC01113526">
    <property type="protein sequence ID" value="SVC83199.1"/>
    <property type="molecule type" value="Genomic_DNA"/>
</dbReference>
<organism evidence="1">
    <name type="scientific">marine metagenome</name>
    <dbReference type="NCBI Taxonomy" id="408172"/>
    <lineage>
        <taxon>unclassified sequences</taxon>
        <taxon>metagenomes</taxon>
        <taxon>ecological metagenomes</taxon>
    </lineage>
</organism>
<proteinExistence type="predicted"/>
<dbReference type="AlphaFoldDB" id="A0A382QCB9"/>
<evidence type="ECO:0008006" key="2">
    <source>
        <dbReference type="Google" id="ProtNLM"/>
    </source>
</evidence>
<reference evidence="1" key="1">
    <citation type="submission" date="2018-05" db="EMBL/GenBank/DDBJ databases">
        <authorList>
            <person name="Lanie J.A."/>
            <person name="Ng W.-L."/>
            <person name="Kazmierczak K.M."/>
            <person name="Andrzejewski T.M."/>
            <person name="Davidsen T.M."/>
            <person name="Wayne K.J."/>
            <person name="Tettelin H."/>
            <person name="Glass J.I."/>
            <person name="Rusch D."/>
            <person name="Podicherti R."/>
            <person name="Tsui H.-C.T."/>
            <person name="Winkler M.E."/>
        </authorList>
    </citation>
    <scope>NUCLEOTIDE SEQUENCE</scope>
</reference>
<feature type="non-terminal residue" evidence="1">
    <location>
        <position position="116"/>
    </location>
</feature>
<accession>A0A382QCB9</accession>
<dbReference type="InterPro" id="IPR008930">
    <property type="entry name" value="Terpenoid_cyclase/PrenylTrfase"/>
</dbReference>
<evidence type="ECO:0000313" key="1">
    <source>
        <dbReference type="EMBL" id="SVC83199.1"/>
    </source>
</evidence>
<dbReference type="Gene3D" id="1.50.10.20">
    <property type="match status" value="1"/>
</dbReference>
<feature type="non-terminal residue" evidence="1">
    <location>
        <position position="1"/>
    </location>
</feature>
<name>A0A382QCB9_9ZZZZ</name>
<protein>
    <recommendedName>
        <fullName evidence="2">Squalene cyclase C-terminal domain-containing protein</fullName>
    </recommendedName>
</protein>